<accession>A0AAD4MQS8</accession>
<evidence type="ECO:0000313" key="3">
    <source>
        <dbReference type="Proteomes" id="UP001201812"/>
    </source>
</evidence>
<keyword evidence="1" id="KW-0472">Membrane</keyword>
<dbReference type="Proteomes" id="UP001201812">
    <property type="component" value="Unassembled WGS sequence"/>
</dbReference>
<feature type="transmembrane region" description="Helical" evidence="1">
    <location>
        <begin position="146"/>
        <end position="167"/>
    </location>
</feature>
<keyword evidence="1" id="KW-1133">Transmembrane helix</keyword>
<evidence type="ECO:0000313" key="2">
    <source>
        <dbReference type="EMBL" id="KAI1701261.1"/>
    </source>
</evidence>
<name>A0AAD4MQS8_9BILA</name>
<keyword evidence="1" id="KW-0812">Transmembrane</keyword>
<dbReference type="EMBL" id="JAKKPZ010000123">
    <property type="protein sequence ID" value="KAI1701261.1"/>
    <property type="molecule type" value="Genomic_DNA"/>
</dbReference>
<sequence length="247" mass="27772">MLFLSAVGLPMQLLVIVTFLSHADYRKNMCTRMMLSISVLEIIQIVCHGLTSLATAFDMGFDEWSASLIGGGLMAAWTAMLPQQALLAANRFFVLGDLYGNGDKNKLRNIVFNKSILSNQKPQQWATNPKNASEAPRLMKSMELRLLLQAFLGFTLIGLFVVFNYLLNEKIIPATKITVGGINVLWLICCSFSSILNLAINKTLRQRAFLLLQFKWSRYVEHKPQISVGVRFKSVSSQNGKKCLERY</sequence>
<keyword evidence="3" id="KW-1185">Reference proteome</keyword>
<feature type="transmembrane region" description="Helical" evidence="1">
    <location>
        <begin position="35"/>
        <end position="57"/>
    </location>
</feature>
<proteinExistence type="predicted"/>
<feature type="transmembrane region" description="Helical" evidence="1">
    <location>
        <begin position="6"/>
        <end position="23"/>
    </location>
</feature>
<comment type="caution">
    <text evidence="2">The sequence shown here is derived from an EMBL/GenBank/DDBJ whole genome shotgun (WGS) entry which is preliminary data.</text>
</comment>
<organism evidence="2 3">
    <name type="scientific">Ditylenchus destructor</name>
    <dbReference type="NCBI Taxonomy" id="166010"/>
    <lineage>
        <taxon>Eukaryota</taxon>
        <taxon>Metazoa</taxon>
        <taxon>Ecdysozoa</taxon>
        <taxon>Nematoda</taxon>
        <taxon>Chromadorea</taxon>
        <taxon>Rhabditida</taxon>
        <taxon>Tylenchina</taxon>
        <taxon>Tylenchomorpha</taxon>
        <taxon>Sphaerularioidea</taxon>
        <taxon>Anguinidae</taxon>
        <taxon>Anguininae</taxon>
        <taxon>Ditylenchus</taxon>
    </lineage>
</organism>
<protein>
    <recommendedName>
        <fullName evidence="4">7TM GPCR serpentine receptor class x (Srx) domain-containing protein</fullName>
    </recommendedName>
</protein>
<evidence type="ECO:0000256" key="1">
    <source>
        <dbReference type="SAM" id="Phobius"/>
    </source>
</evidence>
<dbReference type="AlphaFoldDB" id="A0AAD4MQS8"/>
<gene>
    <name evidence="2" type="ORF">DdX_16221</name>
</gene>
<reference evidence="2" key="1">
    <citation type="submission" date="2022-01" db="EMBL/GenBank/DDBJ databases">
        <title>Genome Sequence Resource for Two Populations of Ditylenchus destructor, the Migratory Endoparasitic Phytonematode.</title>
        <authorList>
            <person name="Zhang H."/>
            <person name="Lin R."/>
            <person name="Xie B."/>
        </authorList>
    </citation>
    <scope>NUCLEOTIDE SEQUENCE</scope>
    <source>
        <strain evidence="2">BazhouSP</strain>
    </source>
</reference>
<feature type="transmembrane region" description="Helical" evidence="1">
    <location>
        <begin position="179"/>
        <end position="200"/>
    </location>
</feature>
<evidence type="ECO:0008006" key="4">
    <source>
        <dbReference type="Google" id="ProtNLM"/>
    </source>
</evidence>